<feature type="domain" description="N-acetyltransferase" evidence="1">
    <location>
        <begin position="27"/>
        <end position="178"/>
    </location>
</feature>
<dbReference type="Proteomes" id="UP000009376">
    <property type="component" value="Unassembled WGS sequence"/>
</dbReference>
<gene>
    <name evidence="2" type="ORF">BJBARM5_0221</name>
</gene>
<organism evidence="2 3">
    <name type="scientific">Candidatus Parvarchaeum acidophilus ARMAN-5</name>
    <dbReference type="NCBI Taxonomy" id="662762"/>
    <lineage>
        <taxon>Archaea</taxon>
        <taxon>Candidatus Parvarchaeota</taxon>
        <taxon>Candidatus Parvarchaeum</taxon>
    </lineage>
</organism>
<dbReference type="GO" id="GO:0016747">
    <property type="term" value="F:acyltransferase activity, transferring groups other than amino-acyl groups"/>
    <property type="evidence" value="ECO:0007669"/>
    <property type="project" value="InterPro"/>
</dbReference>
<proteinExistence type="predicted"/>
<dbReference type="CDD" id="cd04301">
    <property type="entry name" value="NAT_SF"/>
    <property type="match status" value="1"/>
</dbReference>
<evidence type="ECO:0000259" key="1">
    <source>
        <dbReference type="PROSITE" id="PS51186"/>
    </source>
</evidence>
<dbReference type="InterPro" id="IPR000182">
    <property type="entry name" value="GNAT_dom"/>
</dbReference>
<sequence length="182" mass="20516">MDLIVRDLKLADFDSIVKMLSNTDNVIGLNRVDPVLGELSTISQKVTRSFGFERFVEIYKQILNENAMAAVAEKDGEVIAFSYIIGGKWPGSPYIGELRSPMIAKQYMDQGIGGKIIEYLQNKSKGKFKILSMVLSAADSVELSKLESTYAQKLGFTKWGLAPKFYKRNDVYMPLIFMYCEI</sequence>
<dbReference type="AlphaFoldDB" id="D6GUS5"/>
<evidence type="ECO:0000313" key="2">
    <source>
        <dbReference type="EMBL" id="EFD93065.1"/>
    </source>
</evidence>
<dbReference type="EMBL" id="GG745547">
    <property type="protein sequence ID" value="EFD93065.1"/>
    <property type="molecule type" value="Genomic_DNA"/>
</dbReference>
<accession>D6GUS5</accession>
<dbReference type="InterPro" id="IPR016181">
    <property type="entry name" value="Acyl_CoA_acyltransferase"/>
</dbReference>
<dbReference type="PROSITE" id="PS51186">
    <property type="entry name" value="GNAT"/>
    <property type="match status" value="1"/>
</dbReference>
<protein>
    <recommendedName>
        <fullName evidence="1">N-acetyltransferase domain-containing protein</fullName>
    </recommendedName>
</protein>
<dbReference type="SUPFAM" id="SSF55729">
    <property type="entry name" value="Acyl-CoA N-acyltransferases (Nat)"/>
    <property type="match status" value="1"/>
</dbReference>
<name>D6GUS5_PARA5</name>
<evidence type="ECO:0000313" key="3">
    <source>
        <dbReference type="Proteomes" id="UP000009376"/>
    </source>
</evidence>
<dbReference type="Gene3D" id="3.40.630.30">
    <property type="match status" value="1"/>
</dbReference>
<reference evidence="2 3" key="1">
    <citation type="journal article" date="2010" name="Proc. Natl. Acad. Sci. U.S.A.">
        <title>Enigmatic, ultrasmall, uncultivated Archaea.</title>
        <authorList>
            <person name="Baker B.J."/>
            <person name="Comolli L.R."/>
            <person name="Dick G.J."/>
            <person name="Hauser L.J."/>
            <person name="Hyatt D."/>
            <person name="Dill B.D."/>
            <person name="Land M.L."/>
            <person name="Verberkmoes N.C."/>
            <person name="Hettich R.L."/>
            <person name="Banfield J.F."/>
        </authorList>
    </citation>
    <scope>NUCLEOTIDE SEQUENCE [LARGE SCALE GENOMIC DNA]</scope>
</reference>